<feature type="domain" description="RDD" evidence="7">
    <location>
        <begin position="13"/>
        <end position="126"/>
    </location>
</feature>
<keyword evidence="5 6" id="KW-0472">Membrane</keyword>
<feature type="transmembrane region" description="Helical" evidence="6">
    <location>
        <begin position="52"/>
        <end position="76"/>
    </location>
</feature>
<sequence length="165" mass="19159">MRKFLKIVEDHKASLGIRFLNNLIDLFILIILNLIITMISDILYALTDIEYFYFYGNSAIWWQFLIGNINCFIYYFSMENFLNGRTVGKYITGTKVISTNATKPTTQQIIYRNLARLVPFDGLSFFGVNGWHDSWTDTRVINIKNYESEKQAKSEIDGLGKKEIA</sequence>
<evidence type="ECO:0000256" key="6">
    <source>
        <dbReference type="SAM" id="Phobius"/>
    </source>
</evidence>
<comment type="caution">
    <text evidence="8">The sequence shown here is derived from an EMBL/GenBank/DDBJ whole genome shotgun (WGS) entry which is preliminary data.</text>
</comment>
<organism evidence="8 9">
    <name type="scientific">Chryseobacterium pennae</name>
    <dbReference type="NCBI Taxonomy" id="2258962"/>
    <lineage>
        <taxon>Bacteria</taxon>
        <taxon>Pseudomonadati</taxon>
        <taxon>Bacteroidota</taxon>
        <taxon>Flavobacteriia</taxon>
        <taxon>Flavobacteriales</taxon>
        <taxon>Weeksellaceae</taxon>
        <taxon>Chryseobacterium group</taxon>
        <taxon>Chryseobacterium</taxon>
    </lineage>
</organism>
<name>A0A3D9C0L1_9FLAO</name>
<evidence type="ECO:0000256" key="5">
    <source>
        <dbReference type="ARBA" id="ARBA00023136"/>
    </source>
</evidence>
<keyword evidence="9" id="KW-1185">Reference proteome</keyword>
<dbReference type="InterPro" id="IPR051791">
    <property type="entry name" value="Pra-immunoreactive"/>
</dbReference>
<keyword evidence="3 6" id="KW-0812">Transmembrane</keyword>
<dbReference type="GO" id="GO:0005886">
    <property type="term" value="C:plasma membrane"/>
    <property type="evidence" value="ECO:0007669"/>
    <property type="project" value="UniProtKB-SubCell"/>
</dbReference>
<dbReference type="EMBL" id="QNVT01000039">
    <property type="protein sequence ID" value="REC59385.1"/>
    <property type="molecule type" value="Genomic_DNA"/>
</dbReference>
<feature type="transmembrane region" description="Helical" evidence="6">
    <location>
        <begin position="20"/>
        <end position="46"/>
    </location>
</feature>
<dbReference type="RefSeq" id="WP_115973641.1">
    <property type="nucleotide sequence ID" value="NZ_QNVT01000039.1"/>
</dbReference>
<evidence type="ECO:0000259" key="7">
    <source>
        <dbReference type="Pfam" id="PF06271"/>
    </source>
</evidence>
<protein>
    <recommendedName>
        <fullName evidence="7">RDD domain-containing protein</fullName>
    </recommendedName>
</protein>
<evidence type="ECO:0000256" key="3">
    <source>
        <dbReference type="ARBA" id="ARBA00022692"/>
    </source>
</evidence>
<dbReference type="Proteomes" id="UP000256686">
    <property type="component" value="Unassembled WGS sequence"/>
</dbReference>
<comment type="subcellular location">
    <subcellularLocation>
        <location evidence="1">Cell membrane</location>
        <topology evidence="1">Multi-pass membrane protein</topology>
    </subcellularLocation>
</comment>
<evidence type="ECO:0000256" key="4">
    <source>
        <dbReference type="ARBA" id="ARBA00022989"/>
    </source>
</evidence>
<gene>
    <name evidence="8" type="ORF">DRF65_26120</name>
</gene>
<keyword evidence="4 6" id="KW-1133">Transmembrane helix</keyword>
<evidence type="ECO:0000313" key="8">
    <source>
        <dbReference type="EMBL" id="REC59385.1"/>
    </source>
</evidence>
<keyword evidence="2" id="KW-1003">Cell membrane</keyword>
<dbReference type="Pfam" id="PF06271">
    <property type="entry name" value="RDD"/>
    <property type="match status" value="1"/>
</dbReference>
<evidence type="ECO:0000313" key="9">
    <source>
        <dbReference type="Proteomes" id="UP000256686"/>
    </source>
</evidence>
<evidence type="ECO:0000256" key="2">
    <source>
        <dbReference type="ARBA" id="ARBA00022475"/>
    </source>
</evidence>
<dbReference type="PANTHER" id="PTHR36115:SF4">
    <property type="entry name" value="MEMBRANE PROTEIN"/>
    <property type="match status" value="1"/>
</dbReference>
<evidence type="ECO:0000256" key="1">
    <source>
        <dbReference type="ARBA" id="ARBA00004651"/>
    </source>
</evidence>
<reference evidence="9" key="1">
    <citation type="submission" date="2018-06" db="EMBL/GenBank/DDBJ databases">
        <authorList>
            <person name="Lum Nde A."/>
            <person name="Hugo C."/>
        </authorList>
    </citation>
    <scope>NUCLEOTIDE SEQUENCE [LARGE SCALE GENOMIC DNA]</scope>
    <source>
        <strain evidence="9">1_F178</strain>
    </source>
</reference>
<dbReference type="AlphaFoldDB" id="A0A3D9C0L1"/>
<dbReference type="InterPro" id="IPR010432">
    <property type="entry name" value="RDD"/>
</dbReference>
<accession>A0A3D9C0L1</accession>
<dbReference type="PANTHER" id="PTHR36115">
    <property type="entry name" value="PROLINE-RICH ANTIGEN HOMOLOG-RELATED"/>
    <property type="match status" value="1"/>
</dbReference>
<proteinExistence type="predicted"/>